<evidence type="ECO:0000313" key="1">
    <source>
        <dbReference type="EMBL" id="OQU89541.1"/>
    </source>
</evidence>
<sequence>MLEQRQAWLPQKYASLFLPGINGSSAHTHGHPHVSMEHSSLSLSLQMHHHCHCLKLLLPPTSFPFPH</sequence>
<protein>
    <submittedName>
        <fullName evidence="1">Uncharacterized protein</fullName>
    </submittedName>
</protein>
<proteinExistence type="predicted"/>
<gene>
    <name evidence="1" type="ORF">SORBI_3002G209450</name>
</gene>
<dbReference type="Proteomes" id="UP000000768">
    <property type="component" value="Chromosome 2"/>
</dbReference>
<organism evidence="1 2">
    <name type="scientific">Sorghum bicolor</name>
    <name type="common">Sorghum</name>
    <name type="synonym">Sorghum vulgare</name>
    <dbReference type="NCBI Taxonomy" id="4558"/>
    <lineage>
        <taxon>Eukaryota</taxon>
        <taxon>Viridiplantae</taxon>
        <taxon>Streptophyta</taxon>
        <taxon>Embryophyta</taxon>
        <taxon>Tracheophyta</taxon>
        <taxon>Spermatophyta</taxon>
        <taxon>Magnoliopsida</taxon>
        <taxon>Liliopsida</taxon>
        <taxon>Poales</taxon>
        <taxon>Poaceae</taxon>
        <taxon>PACMAD clade</taxon>
        <taxon>Panicoideae</taxon>
        <taxon>Andropogonodae</taxon>
        <taxon>Andropogoneae</taxon>
        <taxon>Sorghinae</taxon>
        <taxon>Sorghum</taxon>
    </lineage>
</organism>
<dbReference type="Gramene" id="OQU89541">
    <property type="protein sequence ID" value="OQU89541"/>
    <property type="gene ID" value="SORBI_3002G209450"/>
</dbReference>
<reference evidence="2" key="2">
    <citation type="journal article" date="2018" name="Plant J.">
        <title>The Sorghum bicolor reference genome: improved assembly, gene annotations, a transcriptome atlas, and signatures of genome organization.</title>
        <authorList>
            <person name="McCormick R.F."/>
            <person name="Truong S.K."/>
            <person name="Sreedasyam A."/>
            <person name="Jenkins J."/>
            <person name="Shu S."/>
            <person name="Sims D."/>
            <person name="Kennedy M."/>
            <person name="Amirebrahimi M."/>
            <person name="Weers B.D."/>
            <person name="McKinley B."/>
            <person name="Mattison A."/>
            <person name="Morishige D.T."/>
            <person name="Grimwood J."/>
            <person name="Schmutz J."/>
            <person name="Mullet J.E."/>
        </authorList>
    </citation>
    <scope>NUCLEOTIDE SEQUENCE [LARGE SCALE GENOMIC DNA]</scope>
    <source>
        <strain evidence="2">cv. BTx623</strain>
    </source>
</reference>
<dbReference type="EMBL" id="CM000761">
    <property type="protein sequence ID" value="OQU89541.1"/>
    <property type="molecule type" value="Genomic_DNA"/>
</dbReference>
<dbReference type="InParanoid" id="A0A1W0W5C1"/>
<dbReference type="AlphaFoldDB" id="A0A1W0W5C1"/>
<evidence type="ECO:0000313" key="2">
    <source>
        <dbReference type="Proteomes" id="UP000000768"/>
    </source>
</evidence>
<keyword evidence="2" id="KW-1185">Reference proteome</keyword>
<accession>A0A1W0W5C1</accession>
<name>A0A1W0W5C1_SORBI</name>
<reference evidence="1 2" key="1">
    <citation type="journal article" date="2009" name="Nature">
        <title>The Sorghum bicolor genome and the diversification of grasses.</title>
        <authorList>
            <person name="Paterson A.H."/>
            <person name="Bowers J.E."/>
            <person name="Bruggmann R."/>
            <person name="Dubchak I."/>
            <person name="Grimwood J."/>
            <person name="Gundlach H."/>
            <person name="Haberer G."/>
            <person name="Hellsten U."/>
            <person name="Mitros T."/>
            <person name="Poliakov A."/>
            <person name="Schmutz J."/>
            <person name="Spannagl M."/>
            <person name="Tang H."/>
            <person name="Wang X."/>
            <person name="Wicker T."/>
            <person name="Bharti A.K."/>
            <person name="Chapman J."/>
            <person name="Feltus F.A."/>
            <person name="Gowik U."/>
            <person name="Grigoriev I.V."/>
            <person name="Lyons E."/>
            <person name="Maher C.A."/>
            <person name="Martis M."/>
            <person name="Narechania A."/>
            <person name="Otillar R.P."/>
            <person name="Penning B.W."/>
            <person name="Salamov A.A."/>
            <person name="Wang Y."/>
            <person name="Zhang L."/>
            <person name="Carpita N.C."/>
            <person name="Freeling M."/>
            <person name="Gingle A.R."/>
            <person name="Hash C.T."/>
            <person name="Keller B."/>
            <person name="Klein P."/>
            <person name="Kresovich S."/>
            <person name="McCann M.C."/>
            <person name="Ming R."/>
            <person name="Peterson D.G."/>
            <person name="Mehboob-ur-Rahman"/>
            <person name="Ware D."/>
            <person name="Westhoff P."/>
            <person name="Mayer K.F."/>
            <person name="Messing J."/>
            <person name="Rokhsar D.S."/>
        </authorList>
    </citation>
    <scope>NUCLEOTIDE SEQUENCE [LARGE SCALE GENOMIC DNA]</scope>
    <source>
        <strain evidence="2">cv. BTx623</strain>
    </source>
</reference>